<organism evidence="3 4">
    <name type="scientific">Fusarium piperis</name>
    <dbReference type="NCBI Taxonomy" id="1435070"/>
    <lineage>
        <taxon>Eukaryota</taxon>
        <taxon>Fungi</taxon>
        <taxon>Dikarya</taxon>
        <taxon>Ascomycota</taxon>
        <taxon>Pezizomycotina</taxon>
        <taxon>Sordariomycetes</taxon>
        <taxon>Hypocreomycetidae</taxon>
        <taxon>Hypocreales</taxon>
        <taxon>Nectriaceae</taxon>
        <taxon>Fusarium</taxon>
        <taxon>Fusarium solani species complex</taxon>
    </lineage>
</organism>
<keyword evidence="1" id="KW-0175">Coiled coil</keyword>
<feature type="compositionally biased region" description="Basic residues" evidence="2">
    <location>
        <begin position="1"/>
        <end position="17"/>
    </location>
</feature>
<protein>
    <submittedName>
        <fullName evidence="3">Uncharacterized protein</fullName>
    </submittedName>
</protein>
<evidence type="ECO:0000256" key="2">
    <source>
        <dbReference type="SAM" id="MobiDB-lite"/>
    </source>
</evidence>
<feature type="region of interest" description="Disordered" evidence="2">
    <location>
        <begin position="27"/>
        <end position="91"/>
    </location>
</feature>
<dbReference type="OrthoDB" id="5102879at2759"/>
<evidence type="ECO:0000313" key="3">
    <source>
        <dbReference type="EMBL" id="KAJ4329118.1"/>
    </source>
</evidence>
<feature type="coiled-coil region" evidence="1">
    <location>
        <begin position="139"/>
        <end position="191"/>
    </location>
</feature>
<dbReference type="AlphaFoldDB" id="A0A9W9BU02"/>
<sequence>MARARKTRNPKRRRLDRRTREALREYCALVDQPPAEADATGQGSAMPAATATPPSDKDAPGPETAFTADQKTSPSEPKKRCKHRKLPDRHYYHRPGKIERQYLGLQRRLTSVIDEKIAQGSTALEQWKRDAGTFMTKFKRKVKMEMEEMEDDRRRMRNNHNLRLESHQRLIENQLKRLVRVEKKIDDLSAKLGE</sequence>
<accession>A0A9W9BU02</accession>
<gene>
    <name evidence="3" type="ORF">N0V84_000478</name>
</gene>
<reference evidence="3" key="1">
    <citation type="submission" date="2022-10" db="EMBL/GenBank/DDBJ databases">
        <title>Tapping the CABI collections for fungal endophytes: first genome assemblies for Collariella, Neodidymelliopsis, Ascochyta clinopodiicola, Didymella pomorum, Didymosphaeria variabile, Neocosmospora piperis and Neocucurbitaria cava.</title>
        <authorList>
            <person name="Hill R."/>
        </authorList>
    </citation>
    <scope>NUCLEOTIDE SEQUENCE</scope>
    <source>
        <strain evidence="3">IMI 366586</strain>
    </source>
</reference>
<proteinExistence type="predicted"/>
<dbReference type="Proteomes" id="UP001140502">
    <property type="component" value="Unassembled WGS sequence"/>
</dbReference>
<name>A0A9W9BU02_9HYPO</name>
<keyword evidence="4" id="KW-1185">Reference proteome</keyword>
<feature type="compositionally biased region" description="Basic residues" evidence="2">
    <location>
        <begin position="79"/>
        <end position="91"/>
    </location>
</feature>
<evidence type="ECO:0000256" key="1">
    <source>
        <dbReference type="SAM" id="Coils"/>
    </source>
</evidence>
<evidence type="ECO:0000313" key="4">
    <source>
        <dbReference type="Proteomes" id="UP001140502"/>
    </source>
</evidence>
<feature type="region of interest" description="Disordered" evidence="2">
    <location>
        <begin position="1"/>
        <end position="20"/>
    </location>
</feature>
<comment type="caution">
    <text evidence="3">The sequence shown here is derived from an EMBL/GenBank/DDBJ whole genome shotgun (WGS) entry which is preliminary data.</text>
</comment>
<dbReference type="EMBL" id="JAPEUR010000004">
    <property type="protein sequence ID" value="KAJ4329118.1"/>
    <property type="molecule type" value="Genomic_DNA"/>
</dbReference>